<dbReference type="Proteomes" id="UP000451471">
    <property type="component" value="Unassembled WGS sequence"/>
</dbReference>
<evidence type="ECO:0000313" key="1">
    <source>
        <dbReference type="EMBL" id="MWG36397.1"/>
    </source>
</evidence>
<keyword evidence="2" id="KW-1185">Reference proteome</keyword>
<gene>
    <name evidence="1" type="ORF">GQS65_18225</name>
</gene>
<reference evidence="1 2" key="1">
    <citation type="submission" date="2019-12" db="EMBL/GenBank/DDBJ databases">
        <title>Halocatena pleomorpha gen. nov. sp. nov., an extremely halophilic archaeon of family Halobacteriaceae isolated from saltpan soil.</title>
        <authorList>
            <person name="Pal Y."/>
            <person name="Verma A."/>
            <person name="Krishnamurthi S."/>
            <person name="Kumar P."/>
        </authorList>
    </citation>
    <scope>NUCLEOTIDE SEQUENCE [LARGE SCALE GENOMIC DNA]</scope>
    <source>
        <strain evidence="1 2">JCM 16495</strain>
    </source>
</reference>
<comment type="caution">
    <text evidence="1">The sequence shown here is derived from an EMBL/GenBank/DDBJ whole genome shotgun (WGS) entry which is preliminary data.</text>
</comment>
<dbReference type="EMBL" id="WSZK01000035">
    <property type="protein sequence ID" value="MWG36397.1"/>
    <property type="molecule type" value="Genomic_DNA"/>
</dbReference>
<dbReference type="Pfam" id="PF05908">
    <property type="entry name" value="Gamma_PGA_hydro"/>
    <property type="match status" value="1"/>
</dbReference>
<dbReference type="AlphaFoldDB" id="A0A6B0GSU8"/>
<accession>A0A6B0GSU8</accession>
<evidence type="ECO:0000313" key="2">
    <source>
        <dbReference type="Proteomes" id="UP000451471"/>
    </source>
</evidence>
<organism evidence="1 2">
    <name type="scientific">Halomarina oriensis</name>
    <dbReference type="NCBI Taxonomy" id="671145"/>
    <lineage>
        <taxon>Archaea</taxon>
        <taxon>Methanobacteriati</taxon>
        <taxon>Methanobacteriota</taxon>
        <taxon>Stenosarchaea group</taxon>
        <taxon>Halobacteria</taxon>
        <taxon>Halobacteriales</taxon>
        <taxon>Natronomonadaceae</taxon>
        <taxon>Halomarina</taxon>
    </lineage>
</organism>
<dbReference type="InterPro" id="IPR038128">
    <property type="entry name" value="Gamma_PGA_hydro_sf"/>
</dbReference>
<dbReference type="InterPro" id="IPR008585">
    <property type="entry name" value="Gamma_PGA_hydro"/>
</dbReference>
<sequence length="303" mass="32353">MTRRRLLIQSVAAAGTFGAGRAATAAAGSDDERREVRVTGAISDDEVCRLPRSVTSSLGVVAGQQVRLRHEDGPAVFTVVPTDEAVGAVGTGGRDRLGATGDAFDVEVSTRVVHPTRDEATAADTGGFVERLVDADDERLVVLAPHGGYIEYGTDEQATHVGERLDVPVWYCAGWWPGGGAFDRWHVGSTDIHPASFPRLAEVSNRSFDAVVGFHGWGEDHVAVGGAAPLDRRRTVRDTIAAAVGDAFDVRLASDESRDGDHPDNVVNWLSASGRDGVQIEQPWDARREYGRTIADAVADVFE</sequence>
<dbReference type="OrthoDB" id="168704at2157"/>
<name>A0A6B0GSU8_9EURY</name>
<dbReference type="Gene3D" id="3.40.630.100">
    <property type="entry name" value="Poly-gamma-glutamate hydrolase, zinc-binding motif"/>
    <property type="match status" value="1"/>
</dbReference>
<protein>
    <submittedName>
        <fullName evidence="1">Uncharacterized protein</fullName>
    </submittedName>
</protein>
<proteinExistence type="predicted"/>